<proteinExistence type="inferred from homology"/>
<feature type="domain" description="PurM-like N-terminal" evidence="2">
    <location>
        <begin position="20"/>
        <end position="130"/>
    </location>
</feature>
<evidence type="ECO:0000313" key="5">
    <source>
        <dbReference type="Proteomes" id="UP000617544"/>
    </source>
</evidence>
<keyword evidence="1" id="KW-0460">Magnesium</keyword>
<comment type="catalytic activity">
    <reaction evidence="1">
        <text>thiamine phosphate + ATP = thiamine diphosphate + ADP</text>
        <dbReference type="Rhea" id="RHEA:15913"/>
        <dbReference type="ChEBI" id="CHEBI:30616"/>
        <dbReference type="ChEBI" id="CHEBI:37575"/>
        <dbReference type="ChEBI" id="CHEBI:58937"/>
        <dbReference type="ChEBI" id="CHEBI:456216"/>
        <dbReference type="EC" id="2.7.4.16"/>
    </reaction>
</comment>
<evidence type="ECO:0000259" key="2">
    <source>
        <dbReference type="Pfam" id="PF00586"/>
    </source>
</evidence>
<feature type="binding site" evidence="1">
    <location>
        <position position="201"/>
    </location>
    <ligand>
        <name>Mg(2+)</name>
        <dbReference type="ChEBI" id="CHEBI:18420"/>
        <label>5</label>
    </ligand>
</feature>
<dbReference type="InterPro" id="IPR036921">
    <property type="entry name" value="PurM-like_N_sf"/>
</dbReference>
<feature type="binding site" evidence="1">
    <location>
        <position position="66"/>
    </location>
    <ligand>
        <name>Mg(2+)</name>
        <dbReference type="ChEBI" id="CHEBI:18420"/>
        <label>4</label>
    </ligand>
</feature>
<dbReference type="RefSeq" id="WP_048053489.1">
    <property type="nucleotide sequence ID" value="NZ_DUJN01000002.1"/>
</dbReference>
<comment type="similarity">
    <text evidence="1">Belongs to the thiamine-monophosphate kinase family.</text>
</comment>
<dbReference type="CDD" id="cd02194">
    <property type="entry name" value="ThiL"/>
    <property type="match status" value="1"/>
</dbReference>
<keyword evidence="1" id="KW-0784">Thiamine biosynthesis</keyword>
<feature type="binding site" evidence="1">
    <location>
        <position position="66"/>
    </location>
    <ligand>
        <name>Mg(2+)</name>
        <dbReference type="ChEBI" id="CHEBI:18420"/>
        <label>2</label>
    </ligand>
</feature>
<name>A0A832T9E7_PYRHR</name>
<dbReference type="Proteomes" id="UP000617544">
    <property type="component" value="Unassembled WGS sequence"/>
</dbReference>
<dbReference type="EC" id="2.7.4.16" evidence="1"/>
<evidence type="ECO:0000259" key="3">
    <source>
        <dbReference type="Pfam" id="PF02769"/>
    </source>
</evidence>
<feature type="binding site" evidence="1">
    <location>
        <position position="295"/>
    </location>
    <ligand>
        <name>substrate</name>
    </ligand>
</feature>
<feature type="binding site" evidence="1">
    <location>
        <position position="37"/>
    </location>
    <ligand>
        <name>Mg(2+)</name>
        <dbReference type="ChEBI" id="CHEBI:18420"/>
        <label>1</label>
    </ligand>
</feature>
<dbReference type="UniPathway" id="UPA00060">
    <property type="reaction ID" value="UER00142"/>
</dbReference>
<protein>
    <recommendedName>
        <fullName evidence="1">Thiamine-monophosphate kinase</fullName>
        <shortName evidence="1">TMP kinase</shortName>
        <shortName evidence="1">Thiamine-phosphate kinase</shortName>
        <ecNumber evidence="1">2.7.4.16</ecNumber>
    </recommendedName>
</protein>
<comment type="caution">
    <text evidence="4">The sequence shown here is derived from an EMBL/GenBank/DDBJ whole genome shotgun (WGS) entry which is preliminary data.</text>
</comment>
<keyword evidence="1" id="KW-0479">Metal-binding</keyword>
<feature type="binding site" evidence="1">
    <location>
        <position position="22"/>
    </location>
    <ligand>
        <name>Mg(2+)</name>
        <dbReference type="ChEBI" id="CHEBI:18420"/>
        <label>3</label>
    </ligand>
</feature>
<evidence type="ECO:0000256" key="1">
    <source>
        <dbReference type="HAMAP-Rule" id="MF_02128"/>
    </source>
</evidence>
<dbReference type="InterPro" id="IPR010918">
    <property type="entry name" value="PurM-like_C_dom"/>
</dbReference>
<dbReference type="GO" id="GO:0009229">
    <property type="term" value="P:thiamine diphosphate biosynthetic process"/>
    <property type="evidence" value="ECO:0007669"/>
    <property type="project" value="UniProtKB-UniRule"/>
</dbReference>
<feature type="binding site" evidence="1">
    <location>
        <position position="198"/>
    </location>
    <ligand>
        <name>Mg(2+)</name>
        <dbReference type="ChEBI" id="CHEBI:18420"/>
        <label>3</label>
    </ligand>
</feature>
<dbReference type="InterPro" id="IPR016188">
    <property type="entry name" value="PurM-like_N"/>
</dbReference>
<dbReference type="Pfam" id="PF00586">
    <property type="entry name" value="AIRS"/>
    <property type="match status" value="1"/>
</dbReference>
<accession>A0A832T9E7</accession>
<dbReference type="SUPFAM" id="SSF56042">
    <property type="entry name" value="PurM C-terminal domain-like"/>
    <property type="match status" value="1"/>
</dbReference>
<dbReference type="PANTHER" id="PTHR30270">
    <property type="entry name" value="THIAMINE-MONOPHOSPHATE KINASE"/>
    <property type="match status" value="1"/>
</dbReference>
<feature type="binding site" evidence="1">
    <location>
        <position position="66"/>
    </location>
    <ligand>
        <name>Mg(2+)</name>
        <dbReference type="ChEBI" id="CHEBI:18420"/>
        <label>3</label>
    </ligand>
</feature>
<organism evidence="4 5">
    <name type="scientific">Pyrococcus horikoshii</name>
    <dbReference type="NCBI Taxonomy" id="53953"/>
    <lineage>
        <taxon>Archaea</taxon>
        <taxon>Methanobacteriati</taxon>
        <taxon>Methanobacteriota</taxon>
        <taxon>Thermococci</taxon>
        <taxon>Thermococcales</taxon>
        <taxon>Thermococcaceae</taxon>
        <taxon>Pyrococcus</taxon>
    </lineage>
</organism>
<dbReference type="SUPFAM" id="SSF55326">
    <property type="entry name" value="PurM N-terminal domain-like"/>
    <property type="match status" value="1"/>
</dbReference>
<reference evidence="4" key="1">
    <citation type="journal article" date="2020" name="bioRxiv">
        <title>A rank-normalized archaeal taxonomy based on genome phylogeny resolves widespread incomplete and uneven classifications.</title>
        <authorList>
            <person name="Rinke C."/>
            <person name="Chuvochina M."/>
            <person name="Mussig A.J."/>
            <person name="Chaumeil P.-A."/>
            <person name="Waite D.W."/>
            <person name="Whitman W.B."/>
            <person name="Parks D.H."/>
            <person name="Hugenholtz P."/>
        </authorList>
    </citation>
    <scope>NUCLEOTIDE SEQUENCE</scope>
    <source>
        <strain evidence="4">UBA8834</strain>
    </source>
</reference>
<dbReference type="Gene3D" id="3.90.650.10">
    <property type="entry name" value="PurM-like C-terminal domain"/>
    <property type="match status" value="1"/>
</dbReference>
<dbReference type="GO" id="GO:0009228">
    <property type="term" value="P:thiamine biosynthetic process"/>
    <property type="evidence" value="ECO:0007669"/>
    <property type="project" value="UniProtKB-KW"/>
</dbReference>
<dbReference type="GeneID" id="1442675"/>
<dbReference type="GO" id="GO:0009030">
    <property type="term" value="F:thiamine-phosphate kinase activity"/>
    <property type="evidence" value="ECO:0007669"/>
    <property type="project" value="UniProtKB-UniRule"/>
</dbReference>
<dbReference type="InterPro" id="IPR036676">
    <property type="entry name" value="PurM-like_C_sf"/>
</dbReference>
<feature type="binding site" evidence="1">
    <location>
        <position position="22"/>
    </location>
    <ligand>
        <name>Mg(2+)</name>
        <dbReference type="ChEBI" id="CHEBI:18420"/>
        <label>4</label>
    </ligand>
</feature>
<dbReference type="InterPro" id="IPR006283">
    <property type="entry name" value="ThiL-like"/>
</dbReference>
<keyword evidence="1 4" id="KW-0418">Kinase</keyword>
<feature type="binding site" evidence="1">
    <location>
        <position position="137"/>
    </location>
    <ligand>
        <name>ATP</name>
        <dbReference type="ChEBI" id="CHEBI:30616"/>
    </ligand>
</feature>
<feature type="binding site" evidence="1">
    <location>
        <position position="247"/>
    </location>
    <ligand>
        <name>substrate</name>
    </ligand>
</feature>
<comment type="function">
    <text evidence="1">Catalyzes the ATP-dependent phosphorylation of thiamine-monophosphate (TMP) to form thiamine-pyrophosphate (TPP), the active form of vitamin B1.</text>
</comment>
<feature type="domain" description="PurM-like C-terminal" evidence="3">
    <location>
        <begin position="141"/>
        <end position="280"/>
    </location>
</feature>
<comment type="pathway">
    <text evidence="1">Cofactor biosynthesis; thiamine diphosphate biosynthesis; thiamine diphosphate from thiamine phosphate: step 1/1.</text>
</comment>
<comment type="caution">
    <text evidence="1">Lacks conserved residue(s) required for the propagation of feature annotation.</text>
</comment>
<dbReference type="AlphaFoldDB" id="A0A832T9E7"/>
<feature type="binding site" evidence="1">
    <location>
        <position position="200"/>
    </location>
    <ligand>
        <name>ATP</name>
        <dbReference type="ChEBI" id="CHEBI:30616"/>
    </ligand>
</feature>
<dbReference type="GO" id="GO:0000287">
    <property type="term" value="F:magnesium ion binding"/>
    <property type="evidence" value="ECO:0007669"/>
    <property type="project" value="UniProtKB-UniRule"/>
</dbReference>
<gene>
    <name evidence="1" type="primary">thiL</name>
    <name evidence="4" type="ORF">HA331_03375</name>
</gene>
<feature type="binding site" evidence="1">
    <location>
        <position position="114"/>
    </location>
    <ligand>
        <name>Mg(2+)</name>
        <dbReference type="ChEBI" id="CHEBI:18420"/>
        <label>1</label>
    </ligand>
</feature>
<feature type="binding site" evidence="1">
    <location>
        <begin position="113"/>
        <end position="114"/>
    </location>
    <ligand>
        <name>ATP</name>
        <dbReference type="ChEBI" id="CHEBI:30616"/>
    </ligand>
</feature>
<dbReference type="PANTHER" id="PTHR30270:SF3">
    <property type="entry name" value="THIAMINE-MONOPHOSPHATE KINASE"/>
    <property type="match status" value="1"/>
</dbReference>
<dbReference type="PIRSF" id="PIRSF005303">
    <property type="entry name" value="Thiam_monoph_kin"/>
    <property type="match status" value="1"/>
</dbReference>
<evidence type="ECO:0000313" key="4">
    <source>
        <dbReference type="EMBL" id="HII60793.1"/>
    </source>
</evidence>
<dbReference type="Pfam" id="PF02769">
    <property type="entry name" value="AIRS_C"/>
    <property type="match status" value="1"/>
</dbReference>
<keyword evidence="1 4" id="KW-0808">Transferase</keyword>
<dbReference type="NCBIfam" id="NF004353">
    <property type="entry name" value="PRK05731.2-2"/>
    <property type="match status" value="1"/>
</dbReference>
<keyword evidence="1" id="KW-0067">ATP-binding</keyword>
<feature type="binding site" evidence="1">
    <location>
        <position position="38"/>
    </location>
    <ligand>
        <name>Mg(2+)</name>
        <dbReference type="ChEBI" id="CHEBI:18420"/>
        <label>2</label>
    </ligand>
</feature>
<dbReference type="Gene3D" id="3.30.1330.10">
    <property type="entry name" value="PurM-like, N-terminal domain"/>
    <property type="match status" value="1"/>
</dbReference>
<sequence length="306" mass="33988">MRESEIIRMFIEEFDNHALGDDAGFVRFNDSWLLVTSDMLVWRTDVPDFMTPEEAGKKVVTMNVSDIAAMGGLPLAFFFSLGVPENTDEKTLRGIAKGINKGAKEYGVKIVSGDTNEAREIIIDGGAIGRGSRLLLRSNAKPGDLVCVTGELGRPLTALLLWLKGEEIPPKILEKAKNPKAREREGIELSNYANSAIDISDGLSKELWEIARSSNVRIVIDEDKIPVNEEVREIVKDPIKIALASGEEFELVFTIPKENLGNISFDFTIIGRVEEGEGVYIKREDKMERLPILGWEHLKGGDYVNL</sequence>
<dbReference type="EMBL" id="DUJN01000002">
    <property type="protein sequence ID" value="HII60793.1"/>
    <property type="molecule type" value="Genomic_DNA"/>
</dbReference>
<keyword evidence="1" id="KW-0547">Nucleotide-binding</keyword>
<feature type="binding site" evidence="1">
    <location>
        <position position="36"/>
    </location>
    <ligand>
        <name>Mg(2+)</name>
        <dbReference type="ChEBI" id="CHEBI:18420"/>
        <label>4</label>
    </ligand>
</feature>
<dbReference type="GO" id="GO:0005524">
    <property type="term" value="F:ATP binding"/>
    <property type="evidence" value="ECO:0007669"/>
    <property type="project" value="UniProtKB-UniRule"/>
</dbReference>
<dbReference type="HAMAP" id="MF_02128">
    <property type="entry name" value="TMP_kinase"/>
    <property type="match status" value="1"/>
</dbReference>
<comment type="miscellaneous">
    <text evidence="1">Reaction mechanism of ThiL seems to utilize a direct, inline transfer of the gamma-phosphate of ATP to TMP rather than a phosphorylated enzyme intermediate.</text>
</comment>
<dbReference type="NCBIfam" id="TIGR01379">
    <property type="entry name" value="thiL"/>
    <property type="match status" value="1"/>
</dbReference>
<feature type="binding site" evidence="1">
    <location>
        <position position="38"/>
    </location>
    <ligand>
        <name>Mg(2+)</name>
        <dbReference type="ChEBI" id="CHEBI:18420"/>
        <label>1</label>
    </ligand>
</feature>
<feature type="binding site" evidence="1">
    <location>
        <position position="45"/>
    </location>
    <ligand>
        <name>substrate</name>
    </ligand>
</feature>